<keyword evidence="4" id="KW-0460">Magnesium</keyword>
<dbReference type="GO" id="GO:0004540">
    <property type="term" value="F:RNA nuclease activity"/>
    <property type="evidence" value="ECO:0007669"/>
    <property type="project" value="InterPro"/>
</dbReference>
<comment type="caution">
    <text evidence="7">The sequence shown here is derived from an EMBL/GenBank/DDBJ whole genome shotgun (WGS) entry which is preliminary data.</text>
</comment>
<dbReference type="GO" id="GO:0046872">
    <property type="term" value="F:metal ion binding"/>
    <property type="evidence" value="ECO:0007669"/>
    <property type="project" value="UniProtKB-KW"/>
</dbReference>
<keyword evidence="3" id="KW-0378">Hydrolase</keyword>
<reference evidence="7 8" key="1">
    <citation type="submission" date="2019-03" db="EMBL/GenBank/DDBJ databases">
        <title>Genomic Encyclopedia of Archaeal and Bacterial Type Strains, Phase II (KMG-II): from individual species to whole genera.</title>
        <authorList>
            <person name="Goeker M."/>
        </authorList>
    </citation>
    <scope>NUCLEOTIDE SEQUENCE [LARGE SCALE GENOMIC DNA]</scope>
    <source>
        <strain evidence="7 8">RL-C</strain>
    </source>
</reference>
<evidence type="ECO:0000313" key="8">
    <source>
        <dbReference type="Proteomes" id="UP000294830"/>
    </source>
</evidence>
<dbReference type="GO" id="GO:0006364">
    <property type="term" value="P:rRNA processing"/>
    <property type="evidence" value="ECO:0007669"/>
    <property type="project" value="TreeGrafter"/>
</dbReference>
<keyword evidence="5" id="KW-0694">RNA-binding</keyword>
<dbReference type="InterPro" id="IPR004659">
    <property type="entry name" value="RNase_E/G"/>
</dbReference>
<organism evidence="7 8">
    <name type="scientific">Acetobacteroides hydrogenigenes</name>
    <dbReference type="NCBI Taxonomy" id="979970"/>
    <lineage>
        <taxon>Bacteria</taxon>
        <taxon>Pseudomonadati</taxon>
        <taxon>Bacteroidota</taxon>
        <taxon>Bacteroidia</taxon>
        <taxon>Bacteroidales</taxon>
        <taxon>Rikenellaceae</taxon>
        <taxon>Acetobacteroides</taxon>
    </lineage>
</organism>
<evidence type="ECO:0000256" key="5">
    <source>
        <dbReference type="ARBA" id="ARBA00022884"/>
    </source>
</evidence>
<dbReference type="InterPro" id="IPR019307">
    <property type="entry name" value="RNA-bd_AU-1/RNase_E/G"/>
</dbReference>
<protein>
    <submittedName>
        <fullName evidence="7">Ribonuclease G</fullName>
    </submittedName>
</protein>
<name>A0A4R2EUP3_9BACT</name>
<dbReference type="InterPro" id="IPR003029">
    <property type="entry name" value="S1_domain"/>
</dbReference>
<dbReference type="Gene3D" id="2.40.50.140">
    <property type="entry name" value="Nucleic acid-binding proteins"/>
    <property type="match status" value="1"/>
</dbReference>
<evidence type="ECO:0000256" key="3">
    <source>
        <dbReference type="ARBA" id="ARBA00022801"/>
    </source>
</evidence>
<dbReference type="Pfam" id="PF10150">
    <property type="entry name" value="RNase_E_G"/>
    <property type="match status" value="1"/>
</dbReference>
<dbReference type="SUPFAM" id="SSF50249">
    <property type="entry name" value="Nucleic acid-binding proteins"/>
    <property type="match status" value="1"/>
</dbReference>
<dbReference type="NCBIfam" id="TIGR00757">
    <property type="entry name" value="RNaseEG"/>
    <property type="match status" value="1"/>
</dbReference>
<feature type="domain" description="S1 motif" evidence="6">
    <location>
        <begin position="37"/>
        <end position="141"/>
    </location>
</feature>
<dbReference type="InterPro" id="IPR012340">
    <property type="entry name" value="NA-bd_OB-fold"/>
</dbReference>
<dbReference type="OrthoDB" id="9804278at2"/>
<keyword evidence="8" id="KW-1185">Reference proteome</keyword>
<dbReference type="SMART" id="SM00316">
    <property type="entry name" value="S1"/>
    <property type="match status" value="1"/>
</dbReference>
<dbReference type="PANTHER" id="PTHR30001:SF0">
    <property type="entry name" value="RIBONUCLEASE G"/>
    <property type="match status" value="1"/>
</dbReference>
<dbReference type="GO" id="GO:0003723">
    <property type="term" value="F:RNA binding"/>
    <property type="evidence" value="ECO:0007669"/>
    <property type="project" value="UniProtKB-KW"/>
</dbReference>
<dbReference type="Proteomes" id="UP000294830">
    <property type="component" value="Unassembled WGS sequence"/>
</dbReference>
<evidence type="ECO:0000259" key="6">
    <source>
        <dbReference type="SMART" id="SM00316"/>
    </source>
</evidence>
<dbReference type="EMBL" id="SLWB01000001">
    <property type="protein sequence ID" value="TCN73039.1"/>
    <property type="molecule type" value="Genomic_DNA"/>
</dbReference>
<proteinExistence type="predicted"/>
<dbReference type="GO" id="GO:0005737">
    <property type="term" value="C:cytoplasm"/>
    <property type="evidence" value="ECO:0007669"/>
    <property type="project" value="TreeGrafter"/>
</dbReference>
<evidence type="ECO:0000313" key="7">
    <source>
        <dbReference type="EMBL" id="TCN73039.1"/>
    </source>
</evidence>
<dbReference type="GO" id="GO:0016787">
    <property type="term" value="F:hydrolase activity"/>
    <property type="evidence" value="ECO:0007669"/>
    <property type="project" value="UniProtKB-KW"/>
</dbReference>
<accession>A0A4R2EUP3</accession>
<gene>
    <name evidence="7" type="ORF">CLV25_101257</name>
</gene>
<evidence type="ECO:0000256" key="4">
    <source>
        <dbReference type="ARBA" id="ARBA00022842"/>
    </source>
</evidence>
<dbReference type="AlphaFoldDB" id="A0A4R2EUP3"/>
<evidence type="ECO:0000256" key="1">
    <source>
        <dbReference type="ARBA" id="ARBA00001946"/>
    </source>
</evidence>
<comment type="cofactor">
    <cofactor evidence="1">
        <name>Mg(2+)</name>
        <dbReference type="ChEBI" id="CHEBI:18420"/>
    </cofactor>
</comment>
<dbReference type="CDD" id="cd04453">
    <property type="entry name" value="S1_RNase_E"/>
    <property type="match status" value="1"/>
</dbReference>
<sequence>MSNELIIDVSKAEISIAQLEDKKLVELHNERREEGFSVGDIYIGRVRKLMPGLNAAFVDVGYEKDAFLHYLDLGPQFSSLSKFLIQATARKPKSNPFYSMKMEHDIDKNGKISSQLTPGQNILVQIAKEPISTKGPRLTSEISIAGRNMVLMPFSEKISVSQKISSNEEKKRLKKLLESIKPQHYGVIVRTAAEGKKVAVLDAELKELVRRWEMVYEKLRTTPVPSLVLSEMNRTTAILRDVLNGSFTNIYVNDDSVYEDIKEYISSIAPDKEKIVKLYKGNVPIFDQYGVSKQIKASFGKTVSFKSGAYLIIEHTEALHVIDVNSGNRSKMLDNQEANALEVNSTAVQEIARQLRLRDMGGIIVIDFIDMHGNENKQKIFDKMREAMATDRAKHNILPLTKFGLMQITRQRVRPEMHINTTEQCPSCQGTGQISPAIIFDTQIENQMAYFLEERKLRWIKLIVHPYIAAYLKQGFFSKRFEWMWKYKCFIKIAESQSFSYMEFKLYDKYGDQITQESIAMLQKPDEEE</sequence>
<dbReference type="PANTHER" id="PTHR30001">
    <property type="entry name" value="RIBONUCLEASE"/>
    <property type="match status" value="1"/>
</dbReference>
<keyword evidence="2" id="KW-0479">Metal-binding</keyword>
<dbReference type="RefSeq" id="WP_131837824.1">
    <property type="nucleotide sequence ID" value="NZ_SLWB01000001.1"/>
</dbReference>
<evidence type="ECO:0000256" key="2">
    <source>
        <dbReference type="ARBA" id="ARBA00022723"/>
    </source>
</evidence>